<keyword evidence="2" id="KW-1185">Reference proteome</keyword>
<protein>
    <submittedName>
        <fullName evidence="1">Uncharacterized protein</fullName>
    </submittedName>
</protein>
<evidence type="ECO:0000313" key="2">
    <source>
        <dbReference type="Proteomes" id="UP000706525"/>
    </source>
</evidence>
<organism evidence="1 2">
    <name type="scientific">Cupriavidus pampae</name>
    <dbReference type="NCBI Taxonomy" id="659251"/>
    <lineage>
        <taxon>Bacteria</taxon>
        <taxon>Pseudomonadati</taxon>
        <taxon>Pseudomonadota</taxon>
        <taxon>Betaproteobacteria</taxon>
        <taxon>Burkholderiales</taxon>
        <taxon>Burkholderiaceae</taxon>
        <taxon>Cupriavidus</taxon>
    </lineage>
</organism>
<reference evidence="1 2" key="1">
    <citation type="submission" date="2021-08" db="EMBL/GenBank/DDBJ databases">
        <authorList>
            <person name="Peeters C."/>
        </authorList>
    </citation>
    <scope>NUCLEOTIDE SEQUENCE [LARGE SCALE GENOMIC DNA]</scope>
    <source>
        <strain evidence="1 2">LMG 32289</strain>
    </source>
</reference>
<sequence>MTEVVPRADAGQPDALTLTLAALHEYEARLCEGFSLGGAARWRRAATLASVVPADAFLRPPARVCVASPARRRQLLALRALFARRSAVRRCIDRAGLSAMGVAVGGSSVLTLLRGAAAEDGETVLALPPALEADALARDGLARLLAGEPAAAALATLAGYPGNERHPERLALDHTQAENTRFFFRLSQWMPEWT</sequence>
<dbReference type="Pfam" id="PF09502">
    <property type="entry name" value="HrpB4"/>
    <property type="match status" value="1"/>
</dbReference>
<comment type="caution">
    <text evidence="1">The sequence shown here is derived from an EMBL/GenBank/DDBJ whole genome shotgun (WGS) entry which is preliminary data.</text>
</comment>
<accession>A0ABN7Y0Q2</accession>
<dbReference type="Proteomes" id="UP000706525">
    <property type="component" value="Unassembled WGS sequence"/>
</dbReference>
<gene>
    <name evidence="1" type="ORF">LMG32289_01227</name>
</gene>
<evidence type="ECO:0000313" key="1">
    <source>
        <dbReference type="EMBL" id="CAG9166907.1"/>
    </source>
</evidence>
<name>A0ABN7Y0Q2_9BURK</name>
<dbReference type="InterPro" id="IPR013393">
    <property type="entry name" value="T3SS_HrpB4"/>
</dbReference>
<dbReference type="EMBL" id="CAJZAG010000002">
    <property type="protein sequence ID" value="CAG9166907.1"/>
    <property type="molecule type" value="Genomic_DNA"/>
</dbReference>
<proteinExistence type="predicted"/>